<sequence>MSSPVKLGKMVSSDELGVSLHDAARNGNKKALKRSLQQGICVDYPNDEGQSPLFCACHANQEGTAKLLLERGANPNEKTNNGQTPVLMACFRGNMNLLCRLIEAGGDLRYHDNNGRSCQDWALMCGIPTKRSKMLEFLNKSQVHAMTYGKKQVKFQDDGRPDRNRTLLRIPDSLMDMIRKKVGASPLNSNSSLRKVESKGFGRVYTSGKDNGLVSVTPLIQESALLYDNYGVSFDNGAFMFMESSFWNRTPVTIKKLQKSTQPGGFIDLLITESETLGKLHHPNILLLMGVCQTTTLDTMMLIFERVNVGSLYYYLHARLERLPTQNIRDIVLQICDGMIFLHQHDIIHCNLSSHAIFLVNPYSAKIGNFEYAMDSEKANLGKLSEAFHIKYQNALYNWMAPEIMEQSETGFYSDVYSYSCIIWEIFVGEVPWDLKDAGYIKHKLLVERQSLLKEHDKIPVLFRTIIENGLELEYNYRTLDFDIIRTWLMAPPDSKPVMPPKYTHHVEGSAPRLEIDDVDGFQPQTSRRTGTSRPERSPKRQPKLPRNNSAAAPSHHQRSYSYNENNHRESRRRSGHWTEDDDVDNGCSTYQQEKFDYFQYEKHAKSPGKRSLPGHFTRKMDDIEFDINKTVDGHTTGYHVKVRSPTSRRKHHQHRQQPYNYHDDHNDYPKDTTQNETSSYDDDRSSNKRTFIPSDNRRTDNTSPSQFSYLALNERLGGFGGGAIAKPASHITDGRTATNTDCIQLSTAGSLYALYNASYDADHGHEEHISPTKKPNYFIRSRKHSDFNGKSSSENRKRYINDPQWYGGQGSVKNLVSYYQHHTDEHAFNQSVLDGQLASGSKDNRKTLNNSASSLPPMYPRSASKSPDIKPKNMKAQSLKTSKDVRTSPIYSLYKQDDNKTDDYGNDDNDSQSSLTTLSTACSTDHQNS</sequence>
<feature type="compositionally biased region" description="Polar residues" evidence="2">
    <location>
        <begin position="838"/>
        <end position="855"/>
    </location>
</feature>
<dbReference type="KEGG" id="lgi:LOTGIDRAFT_175281"/>
<dbReference type="PROSITE" id="PS50011">
    <property type="entry name" value="PROTEIN_KINASE_DOM"/>
    <property type="match status" value="1"/>
</dbReference>
<dbReference type="GO" id="GO:0008608">
    <property type="term" value="P:attachment of spindle microtubules to kinetochore"/>
    <property type="evidence" value="ECO:0007669"/>
    <property type="project" value="InterPro"/>
</dbReference>
<dbReference type="GO" id="GO:0007140">
    <property type="term" value="P:male meiotic nuclear division"/>
    <property type="evidence" value="ECO:0007669"/>
    <property type="project" value="InterPro"/>
</dbReference>
<feature type="region of interest" description="Disordered" evidence="2">
    <location>
        <begin position="500"/>
        <end position="586"/>
    </location>
</feature>
<dbReference type="GO" id="GO:0007094">
    <property type="term" value="P:mitotic spindle assembly checkpoint signaling"/>
    <property type="evidence" value="ECO:0007669"/>
    <property type="project" value="InterPro"/>
</dbReference>
<keyword evidence="1" id="KW-0040">ANK repeat</keyword>
<feature type="region of interest" description="Disordered" evidence="2">
    <location>
        <begin position="838"/>
        <end position="930"/>
    </location>
</feature>
<evidence type="ECO:0000256" key="2">
    <source>
        <dbReference type="SAM" id="MobiDB-lite"/>
    </source>
</evidence>
<dbReference type="Pfam" id="PF07714">
    <property type="entry name" value="PK_Tyr_Ser-Thr"/>
    <property type="match status" value="1"/>
</dbReference>
<dbReference type="SMART" id="SM00220">
    <property type="entry name" value="S_TKc"/>
    <property type="match status" value="1"/>
</dbReference>
<dbReference type="InterPro" id="IPR011009">
    <property type="entry name" value="Kinase-like_dom_sf"/>
</dbReference>
<dbReference type="GO" id="GO:0043063">
    <property type="term" value="P:intercellular bridge organization"/>
    <property type="evidence" value="ECO:0007669"/>
    <property type="project" value="InterPro"/>
</dbReference>
<dbReference type="AlphaFoldDB" id="V4ADI9"/>
<evidence type="ECO:0000256" key="1">
    <source>
        <dbReference type="PROSITE-ProRule" id="PRU00023"/>
    </source>
</evidence>
<dbReference type="GO" id="GO:0004672">
    <property type="term" value="F:protein kinase activity"/>
    <property type="evidence" value="ECO:0007669"/>
    <property type="project" value="InterPro"/>
</dbReference>
<dbReference type="Gene3D" id="1.25.40.20">
    <property type="entry name" value="Ankyrin repeat-containing domain"/>
    <property type="match status" value="1"/>
</dbReference>
<dbReference type="InterPro" id="IPR001245">
    <property type="entry name" value="Ser-Thr/Tyr_kinase_cat_dom"/>
</dbReference>
<dbReference type="PANTHER" id="PTHR23060">
    <property type="entry name" value="TESTIS EXPRESSED GENE 14"/>
    <property type="match status" value="1"/>
</dbReference>
<reference evidence="4 5" key="1">
    <citation type="journal article" date="2013" name="Nature">
        <title>Insights into bilaterian evolution from three spiralian genomes.</title>
        <authorList>
            <person name="Simakov O."/>
            <person name="Marletaz F."/>
            <person name="Cho S.J."/>
            <person name="Edsinger-Gonzales E."/>
            <person name="Havlak P."/>
            <person name="Hellsten U."/>
            <person name="Kuo D.H."/>
            <person name="Larsson T."/>
            <person name="Lv J."/>
            <person name="Arendt D."/>
            <person name="Savage R."/>
            <person name="Osoegawa K."/>
            <person name="de Jong P."/>
            <person name="Grimwood J."/>
            <person name="Chapman J.A."/>
            <person name="Shapiro H."/>
            <person name="Aerts A."/>
            <person name="Otillar R.P."/>
            <person name="Terry A.Y."/>
            <person name="Boore J.L."/>
            <person name="Grigoriev I.V."/>
            <person name="Lindberg D.R."/>
            <person name="Seaver E.C."/>
            <person name="Weisblat D.A."/>
            <person name="Putnam N.H."/>
            <person name="Rokhsar D.S."/>
        </authorList>
    </citation>
    <scope>NUCLEOTIDE SEQUENCE [LARGE SCALE GENOMIC DNA]</scope>
</reference>
<dbReference type="GO" id="GO:0030496">
    <property type="term" value="C:midbody"/>
    <property type="evidence" value="ECO:0007669"/>
    <property type="project" value="TreeGrafter"/>
</dbReference>
<dbReference type="PROSITE" id="PS50088">
    <property type="entry name" value="ANK_REPEAT"/>
    <property type="match status" value="2"/>
</dbReference>
<dbReference type="RefSeq" id="XP_009054393.1">
    <property type="nucleotide sequence ID" value="XM_009056145.1"/>
</dbReference>
<feature type="compositionally biased region" description="Low complexity" evidence="2">
    <location>
        <begin position="912"/>
        <end position="930"/>
    </location>
</feature>
<dbReference type="Proteomes" id="UP000030746">
    <property type="component" value="Unassembled WGS sequence"/>
</dbReference>
<dbReference type="Gene3D" id="1.10.510.10">
    <property type="entry name" value="Transferase(Phosphotransferase) domain 1"/>
    <property type="match status" value="1"/>
</dbReference>
<dbReference type="PANTHER" id="PTHR23060:SF3">
    <property type="entry name" value="TESTIS EXPRESSED 14, INTERCELLULAR BRIDGE FORMING FACTOR"/>
    <property type="match status" value="1"/>
</dbReference>
<feature type="region of interest" description="Disordered" evidence="2">
    <location>
        <begin position="637"/>
        <end position="705"/>
    </location>
</feature>
<feature type="repeat" description="ANK" evidence="1">
    <location>
        <begin position="48"/>
        <end position="80"/>
    </location>
</feature>
<feature type="compositionally biased region" description="Basic and acidic residues" evidence="2">
    <location>
        <begin position="662"/>
        <end position="671"/>
    </location>
</feature>
<proteinExistence type="predicted"/>
<keyword evidence="5" id="KW-1185">Reference proteome</keyword>
<dbReference type="HOGENOM" id="CLU_314559_0_0_1"/>
<protein>
    <recommendedName>
        <fullName evidence="3">Protein kinase domain-containing protein</fullName>
    </recommendedName>
</protein>
<dbReference type="PROSITE" id="PS50297">
    <property type="entry name" value="ANK_REP_REGION"/>
    <property type="match status" value="2"/>
</dbReference>
<feature type="repeat" description="ANK" evidence="1">
    <location>
        <begin position="81"/>
        <end position="113"/>
    </location>
</feature>
<dbReference type="GO" id="GO:0000776">
    <property type="term" value="C:kinetochore"/>
    <property type="evidence" value="ECO:0007669"/>
    <property type="project" value="TreeGrafter"/>
</dbReference>
<accession>V4ADI9</accession>
<dbReference type="GeneID" id="20243119"/>
<name>V4ADI9_LOTGI</name>
<dbReference type="OrthoDB" id="5962695at2759"/>
<organism evidence="4 5">
    <name type="scientific">Lottia gigantea</name>
    <name type="common">Giant owl limpet</name>
    <dbReference type="NCBI Taxonomy" id="225164"/>
    <lineage>
        <taxon>Eukaryota</taxon>
        <taxon>Metazoa</taxon>
        <taxon>Spiralia</taxon>
        <taxon>Lophotrochozoa</taxon>
        <taxon>Mollusca</taxon>
        <taxon>Gastropoda</taxon>
        <taxon>Patellogastropoda</taxon>
        <taxon>Lottioidea</taxon>
        <taxon>Lottiidae</taxon>
        <taxon>Lottia</taxon>
    </lineage>
</organism>
<feature type="compositionally biased region" description="Polar residues" evidence="2">
    <location>
        <begin position="523"/>
        <end position="533"/>
    </location>
</feature>
<dbReference type="GO" id="GO:0051306">
    <property type="term" value="P:mitotic sister chromatid separation"/>
    <property type="evidence" value="ECO:0007669"/>
    <property type="project" value="InterPro"/>
</dbReference>
<dbReference type="InterPro" id="IPR039339">
    <property type="entry name" value="Tex14"/>
</dbReference>
<dbReference type="SMART" id="SM00248">
    <property type="entry name" value="ANK"/>
    <property type="match status" value="2"/>
</dbReference>
<dbReference type="Pfam" id="PF13637">
    <property type="entry name" value="Ank_4"/>
    <property type="match status" value="1"/>
</dbReference>
<dbReference type="InterPro" id="IPR036770">
    <property type="entry name" value="Ankyrin_rpt-contain_sf"/>
</dbReference>
<gene>
    <name evidence="4" type="ORF">LOTGIDRAFT_175281</name>
</gene>
<dbReference type="SUPFAM" id="SSF48403">
    <property type="entry name" value="Ankyrin repeat"/>
    <property type="match status" value="1"/>
</dbReference>
<feature type="domain" description="Protein kinase" evidence="3">
    <location>
        <begin position="190"/>
        <end position="489"/>
    </location>
</feature>
<evidence type="ECO:0000313" key="5">
    <source>
        <dbReference type="Proteomes" id="UP000030746"/>
    </source>
</evidence>
<dbReference type="GO" id="GO:0045171">
    <property type="term" value="C:intercellular bridge"/>
    <property type="evidence" value="ECO:0007669"/>
    <property type="project" value="TreeGrafter"/>
</dbReference>
<dbReference type="GO" id="GO:0005524">
    <property type="term" value="F:ATP binding"/>
    <property type="evidence" value="ECO:0007669"/>
    <property type="project" value="InterPro"/>
</dbReference>
<dbReference type="InterPro" id="IPR002110">
    <property type="entry name" value="Ankyrin_rpt"/>
</dbReference>
<dbReference type="SUPFAM" id="SSF56112">
    <property type="entry name" value="Protein kinase-like (PK-like)"/>
    <property type="match status" value="1"/>
</dbReference>
<dbReference type="EMBL" id="KB201721">
    <property type="protein sequence ID" value="ESO94912.1"/>
    <property type="molecule type" value="Genomic_DNA"/>
</dbReference>
<dbReference type="OMA" id="QWNERED"/>
<dbReference type="CTD" id="20243119"/>
<feature type="region of interest" description="Disordered" evidence="2">
    <location>
        <begin position="784"/>
        <end position="805"/>
    </location>
</feature>
<evidence type="ECO:0000259" key="3">
    <source>
        <dbReference type="PROSITE" id="PS50011"/>
    </source>
</evidence>
<evidence type="ECO:0000313" key="4">
    <source>
        <dbReference type="EMBL" id="ESO94912.1"/>
    </source>
</evidence>
<feature type="compositionally biased region" description="Basic residues" evidence="2">
    <location>
        <begin position="641"/>
        <end position="656"/>
    </location>
</feature>
<dbReference type="InterPro" id="IPR000719">
    <property type="entry name" value="Prot_kinase_dom"/>
</dbReference>